<reference evidence="7 8" key="1">
    <citation type="submission" date="2020-08" db="EMBL/GenBank/DDBJ databases">
        <authorList>
            <person name="Hejnol A."/>
        </authorList>
    </citation>
    <scope>NUCLEOTIDE SEQUENCE [LARGE SCALE GENOMIC DNA]</scope>
</reference>
<feature type="region of interest" description="Disordered" evidence="4">
    <location>
        <begin position="467"/>
        <end position="503"/>
    </location>
</feature>
<dbReference type="PROSITE" id="PS50014">
    <property type="entry name" value="BROMODOMAIN_2"/>
    <property type="match status" value="2"/>
</dbReference>
<dbReference type="PANTHER" id="PTHR22880:SF225">
    <property type="entry name" value="BROMODOMAIN-CONTAINING PROTEIN BET-1-RELATED"/>
    <property type="match status" value="1"/>
</dbReference>
<keyword evidence="2 3" id="KW-0103">Bromodomain</keyword>
<dbReference type="PROSITE" id="PS51525">
    <property type="entry name" value="NET"/>
    <property type="match status" value="1"/>
</dbReference>
<feature type="compositionally biased region" description="Pro residues" evidence="4">
    <location>
        <begin position="251"/>
        <end position="273"/>
    </location>
</feature>
<dbReference type="SUPFAM" id="SSF47370">
    <property type="entry name" value="Bromodomain"/>
    <property type="match status" value="2"/>
</dbReference>
<feature type="compositionally biased region" description="Polar residues" evidence="4">
    <location>
        <begin position="824"/>
        <end position="843"/>
    </location>
</feature>
<dbReference type="CDD" id="cd05498">
    <property type="entry name" value="Bromo_Brdt_II_like"/>
    <property type="match status" value="1"/>
</dbReference>
<accession>A0A7I8W5C3</accession>
<dbReference type="SMART" id="SM00297">
    <property type="entry name" value="BROMO"/>
    <property type="match status" value="2"/>
</dbReference>
<comment type="caution">
    <text evidence="7">The sequence shown here is derived from an EMBL/GenBank/DDBJ whole genome shotgun (WGS) entry which is preliminary data.</text>
</comment>
<dbReference type="GO" id="GO:0006355">
    <property type="term" value="P:regulation of DNA-templated transcription"/>
    <property type="evidence" value="ECO:0007669"/>
    <property type="project" value="TreeGrafter"/>
</dbReference>
<dbReference type="EMBL" id="CAJFCJ010000019">
    <property type="protein sequence ID" value="CAD5123107.1"/>
    <property type="molecule type" value="Genomic_DNA"/>
</dbReference>
<dbReference type="InterPro" id="IPR018359">
    <property type="entry name" value="Bromodomain_CS"/>
</dbReference>
<dbReference type="InterPro" id="IPR038336">
    <property type="entry name" value="NET_sf"/>
</dbReference>
<feature type="region of interest" description="Disordered" evidence="4">
    <location>
        <begin position="732"/>
        <end position="861"/>
    </location>
</feature>
<dbReference type="PROSITE" id="PS00633">
    <property type="entry name" value="BROMODOMAIN_1"/>
    <property type="match status" value="1"/>
</dbReference>
<feature type="domain" description="Bromo" evidence="5">
    <location>
        <begin position="89"/>
        <end position="183"/>
    </location>
</feature>
<feature type="compositionally biased region" description="Polar residues" evidence="4">
    <location>
        <begin position="1041"/>
        <end position="1051"/>
    </location>
</feature>
<dbReference type="InterPro" id="IPR036427">
    <property type="entry name" value="Bromodomain-like_sf"/>
</dbReference>
<dbReference type="CDD" id="cd05497">
    <property type="entry name" value="Bromo_Brdt_I_like"/>
    <property type="match status" value="1"/>
</dbReference>
<feature type="region of interest" description="Disordered" evidence="4">
    <location>
        <begin position="604"/>
        <end position="665"/>
    </location>
</feature>
<gene>
    <name evidence="7" type="ORF">DGYR_LOCUS10825</name>
</gene>
<keyword evidence="8" id="KW-1185">Reference proteome</keyword>
<evidence type="ECO:0000259" key="6">
    <source>
        <dbReference type="PROSITE" id="PS51525"/>
    </source>
</evidence>
<dbReference type="InterPro" id="IPR043509">
    <property type="entry name" value="Bromo_Brdt_II"/>
</dbReference>
<dbReference type="InterPro" id="IPR027353">
    <property type="entry name" value="NET_dom"/>
</dbReference>
<evidence type="ECO:0000256" key="2">
    <source>
        <dbReference type="ARBA" id="ARBA00023117"/>
    </source>
</evidence>
<dbReference type="GO" id="GO:0000785">
    <property type="term" value="C:chromatin"/>
    <property type="evidence" value="ECO:0007669"/>
    <property type="project" value="TreeGrafter"/>
</dbReference>
<evidence type="ECO:0000256" key="1">
    <source>
        <dbReference type="ARBA" id="ARBA00022737"/>
    </source>
</evidence>
<dbReference type="InterPro" id="IPR043508">
    <property type="entry name" value="Bromo_Brdt_I"/>
</dbReference>
<dbReference type="Proteomes" id="UP000549394">
    <property type="component" value="Unassembled WGS sequence"/>
</dbReference>
<feature type="compositionally biased region" description="Basic residues" evidence="4">
    <location>
        <begin position="732"/>
        <end position="745"/>
    </location>
</feature>
<feature type="compositionally biased region" description="Low complexity" evidence="4">
    <location>
        <begin position="1010"/>
        <end position="1022"/>
    </location>
</feature>
<evidence type="ECO:0000256" key="4">
    <source>
        <dbReference type="SAM" id="MobiDB-lite"/>
    </source>
</evidence>
<feature type="domain" description="Bromo" evidence="5">
    <location>
        <begin position="375"/>
        <end position="447"/>
    </location>
</feature>
<organism evidence="7 8">
    <name type="scientific">Dimorphilus gyrociliatus</name>
    <dbReference type="NCBI Taxonomy" id="2664684"/>
    <lineage>
        <taxon>Eukaryota</taxon>
        <taxon>Metazoa</taxon>
        <taxon>Spiralia</taxon>
        <taxon>Lophotrochozoa</taxon>
        <taxon>Annelida</taxon>
        <taxon>Polychaeta</taxon>
        <taxon>Polychaeta incertae sedis</taxon>
        <taxon>Dinophilidae</taxon>
        <taxon>Dimorphilus</taxon>
    </lineage>
</organism>
<dbReference type="GO" id="GO:0005634">
    <property type="term" value="C:nucleus"/>
    <property type="evidence" value="ECO:0007669"/>
    <property type="project" value="TreeGrafter"/>
</dbReference>
<feature type="compositionally biased region" description="Basic and acidic residues" evidence="4">
    <location>
        <begin position="844"/>
        <end position="854"/>
    </location>
</feature>
<feature type="compositionally biased region" description="Polar residues" evidence="4">
    <location>
        <begin position="1"/>
        <end position="11"/>
    </location>
</feature>
<feature type="compositionally biased region" description="Polar residues" evidence="4">
    <location>
        <begin position="604"/>
        <end position="615"/>
    </location>
</feature>
<feature type="region of interest" description="Disordered" evidence="4">
    <location>
        <begin position="1"/>
        <end position="69"/>
    </location>
</feature>
<feature type="compositionally biased region" description="Basic residues" evidence="4">
    <location>
        <begin position="624"/>
        <end position="640"/>
    </location>
</feature>
<dbReference type="InterPro" id="IPR050935">
    <property type="entry name" value="Bromo_chromatin_reader"/>
</dbReference>
<dbReference type="FunFam" id="1.20.1270.220:FF:000001">
    <property type="entry name" value="bromodomain-containing protein 2 isoform X1"/>
    <property type="match status" value="1"/>
</dbReference>
<dbReference type="Pfam" id="PF17105">
    <property type="entry name" value="BRD4_CDT"/>
    <property type="match status" value="1"/>
</dbReference>
<dbReference type="OrthoDB" id="21449at2759"/>
<evidence type="ECO:0000259" key="5">
    <source>
        <dbReference type="PROSITE" id="PS50014"/>
    </source>
</evidence>
<feature type="compositionally biased region" description="Basic and acidic residues" evidence="4">
    <location>
        <begin position="746"/>
        <end position="758"/>
    </location>
</feature>
<dbReference type="PRINTS" id="PR00503">
    <property type="entry name" value="BROMODOMAIN"/>
</dbReference>
<feature type="compositionally biased region" description="Basic and acidic residues" evidence="4">
    <location>
        <begin position="296"/>
        <end position="315"/>
    </location>
</feature>
<sequence length="1061" mass="117723">MDPVDGNTNGASPVGINVKSEADATPFHSNPSPVTDPGSATASANRAPDRSNSSPLTDVGASSQQTNRTPGRLTNQLQYLLKTVMKAVWKHQFAWPFHQPVDASKLKLPVSFILFIRTCSVYFLYFRCYFQDYHKIIRVPMDLGTIKRRLETNYYHSAKDCIEDFNRMFTNCYVYNKPGEDITVMAQTLEKLFLSKIAQMPNEEVELPVQHKRKKPSSKNSVVKNPLPLPVPSGVISTAVNGQAPDSLPSTPVPVPQIPPPAPIPVQPPPAQAPTPTTTPIDVDSTNTPCPRSLKRKPDESIFDPNFDKLNDPDPRSIAPGPVGGTRRESTRPIKRPRKDLPDDQAQHSSKYKREKLSEQLKFCQGVVKELFSKKHSAYGWPFYKPVDAKLLGLHDYHDIIKKPMDLGTIKTKLENREYANAQEFAEDVRLVFHNCYRYNPQASEVAVMGHKLQDVFEAKFSKMPEEVPTDTESIAPSVTNVSNSELSTGSSDSEQEEEERAKKLVAMAEQLRQLSEQVIKMVNTSREKKKRRKNGKKRPNTSFKEGSKARKPIHSDVSFLTPIPTSSATPAVHPTPGLPAPPIASVPSSTVNTNTVAMTPLMNSLPSASQTETKPGTGAGGKGVRKDKVKRPRQPKKPRQPVSKVKNKNATSLFDSDDEDNAKPMSYDEKRQLSLDINKLPGDKLGRVVHIIQEREPSLRDSNPDEIEIDFETLKPSTLRELEAYVLSCLKKKPRKQWTRKPTGKNKELAEKKKDIENSAPADNNKIPTTKKSTNKKDAEASRLTESSSSSSESDSSSGSSSSSSSDSSDSESGDAKKKSTRVENQVHVSTSGQKITISPNKVNRDPPIKEPTVEPTSTTELLKTVIPESSNGTIAPKTSSATLSDMLAQPTVVEKQHKSIMASSSSESDDEDTTTEGKPKGLAALAKMTSSTDNTKKPNIMNDFSRFKKAFKEKKDRENAQKQQEEIRRLQQEKLSKEREKQMLDKKKQAEEEAALEKAVAHSSTLQSNSTSNVPSPSNSAIIDREKLREEERRRRKAMTNQIDMSAQSDMMAHFEASL</sequence>
<feature type="domain" description="NET" evidence="6">
    <location>
        <begin position="656"/>
        <end position="738"/>
    </location>
</feature>
<evidence type="ECO:0000256" key="3">
    <source>
        <dbReference type="PROSITE-ProRule" id="PRU00035"/>
    </source>
</evidence>
<proteinExistence type="predicted"/>
<dbReference type="FunFam" id="1.20.920.10:FF:000003">
    <property type="entry name" value="Bromodomain-containing protein 2"/>
    <property type="match status" value="1"/>
</dbReference>
<name>A0A7I8W5C3_9ANNE</name>
<feature type="compositionally biased region" description="Basic and acidic residues" evidence="4">
    <location>
        <begin position="1025"/>
        <end position="1035"/>
    </location>
</feature>
<keyword evidence="1" id="KW-0677">Repeat</keyword>
<protein>
    <submittedName>
        <fullName evidence="7">DgyrCDS11480</fullName>
    </submittedName>
</protein>
<dbReference type="PANTHER" id="PTHR22880">
    <property type="entry name" value="FALZ-RELATED BROMODOMAIN-CONTAINING PROTEINS"/>
    <property type="match status" value="1"/>
</dbReference>
<feature type="compositionally biased region" description="Low complexity" evidence="4">
    <location>
        <begin position="787"/>
        <end position="809"/>
    </location>
</feature>
<feature type="region of interest" description="Disordered" evidence="4">
    <location>
        <begin position="522"/>
        <end position="587"/>
    </location>
</feature>
<feature type="region of interest" description="Disordered" evidence="4">
    <location>
        <begin position="205"/>
        <end position="354"/>
    </location>
</feature>
<dbReference type="GO" id="GO:0006338">
    <property type="term" value="P:chromatin remodeling"/>
    <property type="evidence" value="ECO:0007669"/>
    <property type="project" value="TreeGrafter"/>
</dbReference>
<evidence type="ECO:0000313" key="8">
    <source>
        <dbReference type="Proteomes" id="UP000549394"/>
    </source>
</evidence>
<dbReference type="Pfam" id="PF17035">
    <property type="entry name" value="BET"/>
    <property type="match status" value="1"/>
</dbReference>
<feature type="compositionally biased region" description="Polar residues" evidence="4">
    <location>
        <begin position="471"/>
        <end position="493"/>
    </location>
</feature>
<dbReference type="AlphaFoldDB" id="A0A7I8W5C3"/>
<evidence type="ECO:0000313" key="7">
    <source>
        <dbReference type="EMBL" id="CAD5123107.1"/>
    </source>
</evidence>
<dbReference type="InterPro" id="IPR031354">
    <property type="entry name" value="BRD4_CDT"/>
</dbReference>
<dbReference type="InterPro" id="IPR001487">
    <property type="entry name" value="Bromodomain"/>
</dbReference>
<feature type="region of interest" description="Disordered" evidence="4">
    <location>
        <begin position="894"/>
        <end position="1061"/>
    </location>
</feature>
<feature type="compositionally biased region" description="Basic residues" evidence="4">
    <location>
        <begin position="528"/>
        <end position="540"/>
    </location>
</feature>
<dbReference type="Gene3D" id="1.20.1270.220">
    <property type="match status" value="1"/>
</dbReference>
<feature type="compositionally biased region" description="Basic and acidic residues" evidence="4">
    <location>
        <begin position="955"/>
        <end position="1002"/>
    </location>
</feature>
<dbReference type="Pfam" id="PF00439">
    <property type="entry name" value="Bromodomain"/>
    <property type="match status" value="2"/>
</dbReference>
<dbReference type="Gene3D" id="1.20.920.10">
    <property type="entry name" value="Bromodomain-like"/>
    <property type="match status" value="2"/>
</dbReference>
<feature type="compositionally biased region" description="Polar residues" evidence="4">
    <location>
        <begin position="27"/>
        <end position="69"/>
    </location>
</feature>